<comment type="caution">
    <text evidence="1">The sequence shown here is derived from an EMBL/GenBank/DDBJ whole genome shotgun (WGS) entry which is preliminary data.</text>
</comment>
<sequence length="115" mass="13480">MSDPEFLKTEQGIFTWLAIVLKQEVYISYNKGHLFPIQKNRLSRSAVLDRLDLLFDKVTGLNYWKAEFCIDNYEMIPVTESTSHIIQFFVNPRPMPVDYLRSRIRADLPSCSYQG</sequence>
<accession>A0AAD6E4Q8</accession>
<evidence type="ECO:0000313" key="1">
    <source>
        <dbReference type="EMBL" id="KAJ5600725.1"/>
    </source>
</evidence>
<protein>
    <submittedName>
        <fullName evidence="1">Uncharacterized protein</fullName>
    </submittedName>
</protein>
<name>A0AAD6E4Q8_9EURO</name>
<evidence type="ECO:0000313" key="2">
    <source>
        <dbReference type="Proteomes" id="UP001216150"/>
    </source>
</evidence>
<dbReference type="AlphaFoldDB" id="A0AAD6E4Q8"/>
<keyword evidence="2" id="KW-1185">Reference proteome</keyword>
<proteinExistence type="predicted"/>
<dbReference type="EMBL" id="JAQJAC010000001">
    <property type="protein sequence ID" value="KAJ5600725.1"/>
    <property type="molecule type" value="Genomic_DNA"/>
</dbReference>
<organism evidence="1 2">
    <name type="scientific">Penicillium hetheringtonii</name>
    <dbReference type="NCBI Taxonomy" id="911720"/>
    <lineage>
        <taxon>Eukaryota</taxon>
        <taxon>Fungi</taxon>
        <taxon>Dikarya</taxon>
        <taxon>Ascomycota</taxon>
        <taxon>Pezizomycotina</taxon>
        <taxon>Eurotiomycetes</taxon>
        <taxon>Eurotiomycetidae</taxon>
        <taxon>Eurotiales</taxon>
        <taxon>Aspergillaceae</taxon>
        <taxon>Penicillium</taxon>
    </lineage>
</organism>
<reference evidence="1 2" key="1">
    <citation type="journal article" date="2023" name="IMA Fungus">
        <title>Comparative genomic study of the Penicillium genus elucidates a diverse pangenome and 15 lateral gene transfer events.</title>
        <authorList>
            <person name="Petersen C."/>
            <person name="Sorensen T."/>
            <person name="Nielsen M.R."/>
            <person name="Sondergaard T.E."/>
            <person name="Sorensen J.L."/>
            <person name="Fitzpatrick D.A."/>
            <person name="Frisvad J.C."/>
            <person name="Nielsen K.L."/>
        </authorList>
    </citation>
    <scope>NUCLEOTIDE SEQUENCE [LARGE SCALE GENOMIC DNA]</scope>
    <source>
        <strain evidence="1 2">IBT 29057</strain>
    </source>
</reference>
<gene>
    <name evidence="1" type="ORF">N7450_001792</name>
</gene>
<dbReference type="Proteomes" id="UP001216150">
    <property type="component" value="Unassembled WGS sequence"/>
</dbReference>